<reference evidence="2" key="1">
    <citation type="submission" date="2016-11" db="EMBL/GenBank/DDBJ databases">
        <authorList>
            <person name="Varghese N."/>
            <person name="Submissions S."/>
        </authorList>
    </citation>
    <scope>NUCLEOTIDE SEQUENCE [LARGE SCALE GENOMIC DNA]</scope>
    <source>
        <strain evidence="2">DSM 26349</strain>
    </source>
</reference>
<evidence type="ECO:0000313" key="2">
    <source>
        <dbReference type="Proteomes" id="UP000184172"/>
    </source>
</evidence>
<dbReference type="EMBL" id="FQYV01000002">
    <property type="protein sequence ID" value="SHI45917.1"/>
    <property type="molecule type" value="Genomic_DNA"/>
</dbReference>
<sequence length="200" mass="22408">MKRLFVLLIITILFQSCDDGDVIITTFDFDDAALKTCGSVGNYVFYKENTQVFESLSLRLGTTDSIYKDPGIKIYELSDNTSFVNYRSYNGPLGSNYFCSSIPPTSPKIESNYLAVSGKAEVTVTFDYEEPAHKKEENPVIAKKTPFKEENSSSQFRSTLRKSVQIILKDLVLISGDNQIILETLDMGTIENVEVVEIIP</sequence>
<keyword evidence="2" id="KW-1185">Reference proteome</keyword>
<protein>
    <submittedName>
        <fullName evidence="1">Uncharacterized protein</fullName>
    </submittedName>
</protein>
<dbReference type="OrthoDB" id="1159446at2"/>
<dbReference type="PROSITE" id="PS51257">
    <property type="entry name" value="PROKAR_LIPOPROTEIN"/>
    <property type="match status" value="1"/>
</dbReference>
<name>A0A1M6BB72_9FLAO</name>
<dbReference type="AlphaFoldDB" id="A0A1M6BB72"/>
<dbReference type="Proteomes" id="UP000184172">
    <property type="component" value="Unassembled WGS sequence"/>
</dbReference>
<proteinExistence type="predicted"/>
<gene>
    <name evidence="1" type="ORF">SAMN04487908_102155</name>
</gene>
<dbReference type="STRING" id="797419.SAMN05216556_104158"/>
<dbReference type="RefSeq" id="WP_073214528.1">
    <property type="nucleotide sequence ID" value="NZ_FNNS01000004.1"/>
</dbReference>
<organism evidence="1 2">
    <name type="scientific">Aequorivita viscosa</name>
    <dbReference type="NCBI Taxonomy" id="797419"/>
    <lineage>
        <taxon>Bacteria</taxon>
        <taxon>Pseudomonadati</taxon>
        <taxon>Bacteroidota</taxon>
        <taxon>Flavobacteriia</taxon>
        <taxon>Flavobacteriales</taxon>
        <taxon>Flavobacteriaceae</taxon>
        <taxon>Aequorivita</taxon>
    </lineage>
</organism>
<evidence type="ECO:0000313" key="1">
    <source>
        <dbReference type="EMBL" id="SHI45917.1"/>
    </source>
</evidence>
<accession>A0A1M6BB72</accession>